<organism evidence="2">
    <name type="scientific">uncultured Mycobacteriales bacterium</name>
    <dbReference type="NCBI Taxonomy" id="581187"/>
    <lineage>
        <taxon>Bacteria</taxon>
        <taxon>Bacillati</taxon>
        <taxon>Actinomycetota</taxon>
        <taxon>Actinomycetes</taxon>
        <taxon>Mycobacteriales</taxon>
        <taxon>environmental samples</taxon>
    </lineage>
</organism>
<feature type="non-terminal residue" evidence="2">
    <location>
        <position position="1"/>
    </location>
</feature>
<sequence>GLHRRAERRLHAVRRPRPVRRRVLPGRGGQQDRPDRRQRHRQDHAAADDRRRPAAEHRHHRPQGRTRGHAAVHRLRPGRHRGAGPAARAVRSGPPRQRRPPGPDGAGDDGARRRAGPDGVRAGAGGLGRRRRLRGGDALGRLHHARAGPVLRRVPLPEGRDPVRRRAEAAGAGGPAARHRPGAAARRAGQLPRRARQALAGTGAGRVAEDGPAGQSRPGVAGQHHLPAGHPGGTRRVGARRRHQPGHLGELPEGPAGPPRAAGRAAPALGRGARAAAPAGPHAPGTGQDQPGDGVEAGRDRDPARPVRSVPAAGRAAGRAEGHDAAARRPYRGAGAGLRVPRAHRSHAALRPGRGLRGAHRGAGQQRLRQVALPPPARRPAGRAHRGRTARRPGGARLVRPDPRAAPTRRPDGGGDPAPRRGRAVRTRPGRCDGCAAPLRVGCRRGPDLPVAVRRPAGAAAGAAAGAVRLHDAAAGRADGQPGPGLRRGAGAGAAGFRRHGAGGHARSLVRPGFRALPGLRRRRPRVRVERAGVGRGEGRPGPV</sequence>
<dbReference type="AlphaFoldDB" id="A0A6J4JY66"/>
<feature type="compositionally biased region" description="Low complexity" evidence="1">
    <location>
        <begin position="83"/>
        <end position="95"/>
    </location>
</feature>
<dbReference type="EMBL" id="CADCTP010000412">
    <property type="protein sequence ID" value="CAA9290415.1"/>
    <property type="molecule type" value="Genomic_DNA"/>
</dbReference>
<feature type="compositionally biased region" description="Low complexity" evidence="1">
    <location>
        <begin position="182"/>
        <end position="201"/>
    </location>
</feature>
<feature type="region of interest" description="Disordered" evidence="1">
    <location>
        <begin position="1"/>
        <end position="435"/>
    </location>
</feature>
<feature type="compositionally biased region" description="Gly residues" evidence="1">
    <location>
        <begin position="482"/>
        <end position="494"/>
    </location>
</feature>
<feature type="non-terminal residue" evidence="2">
    <location>
        <position position="544"/>
    </location>
</feature>
<evidence type="ECO:0000313" key="2">
    <source>
        <dbReference type="EMBL" id="CAA9290415.1"/>
    </source>
</evidence>
<feature type="compositionally biased region" description="Low complexity" evidence="1">
    <location>
        <begin position="505"/>
        <end position="519"/>
    </location>
</feature>
<proteinExistence type="predicted"/>
<feature type="compositionally biased region" description="Basic residues" evidence="1">
    <location>
        <begin position="380"/>
        <end position="391"/>
    </location>
</feature>
<reference evidence="2" key="1">
    <citation type="submission" date="2020-02" db="EMBL/GenBank/DDBJ databases">
        <authorList>
            <person name="Meier V. D."/>
        </authorList>
    </citation>
    <scope>NUCLEOTIDE SEQUENCE</scope>
    <source>
        <strain evidence="2">AVDCRST_MAG41</strain>
    </source>
</reference>
<feature type="compositionally biased region" description="Basic and acidic residues" evidence="1">
    <location>
        <begin position="318"/>
        <end position="327"/>
    </location>
</feature>
<feature type="compositionally biased region" description="Basic and acidic residues" evidence="1">
    <location>
        <begin position="296"/>
        <end position="305"/>
    </location>
</feature>
<feature type="compositionally biased region" description="Low complexity" evidence="1">
    <location>
        <begin position="246"/>
        <end position="285"/>
    </location>
</feature>
<feature type="compositionally biased region" description="Basic and acidic residues" evidence="1">
    <location>
        <begin position="158"/>
        <end position="168"/>
    </location>
</feature>
<feature type="compositionally biased region" description="Low complexity" evidence="1">
    <location>
        <begin position="306"/>
        <end position="317"/>
    </location>
</feature>
<protein>
    <submittedName>
        <fullName evidence="2">Bis-ABC ATPase SCO6512</fullName>
    </submittedName>
</protein>
<feature type="compositionally biased region" description="Basic and acidic residues" evidence="1">
    <location>
        <begin position="399"/>
        <end position="413"/>
    </location>
</feature>
<gene>
    <name evidence="2" type="ORF">AVDCRST_MAG41-4524</name>
</gene>
<name>A0A6J4JY66_9ACTN</name>
<evidence type="ECO:0000256" key="1">
    <source>
        <dbReference type="SAM" id="MobiDB-lite"/>
    </source>
</evidence>
<feature type="compositionally biased region" description="Basic residues" evidence="1">
    <location>
        <begin position="420"/>
        <end position="429"/>
    </location>
</feature>
<accession>A0A6J4JY66</accession>
<feature type="compositionally biased region" description="Basic residues" evidence="1">
    <location>
        <begin position="1"/>
        <end position="24"/>
    </location>
</feature>
<feature type="region of interest" description="Disordered" evidence="1">
    <location>
        <begin position="475"/>
        <end position="544"/>
    </location>
</feature>
<feature type="compositionally biased region" description="Basic and acidic residues" evidence="1">
    <location>
        <begin position="527"/>
        <end position="544"/>
    </location>
</feature>
<feature type="compositionally biased region" description="Basic and acidic residues" evidence="1">
    <location>
        <begin position="43"/>
        <end position="56"/>
    </location>
</feature>
<feature type="compositionally biased region" description="Basic residues" evidence="1">
    <location>
        <begin position="57"/>
        <end position="82"/>
    </location>
</feature>